<dbReference type="AlphaFoldDB" id="A0A5B7EQZ5"/>
<dbReference type="Proteomes" id="UP000324222">
    <property type="component" value="Unassembled WGS sequence"/>
</dbReference>
<organism evidence="2 3">
    <name type="scientific">Portunus trituberculatus</name>
    <name type="common">Swimming crab</name>
    <name type="synonym">Neptunus trituberculatus</name>
    <dbReference type="NCBI Taxonomy" id="210409"/>
    <lineage>
        <taxon>Eukaryota</taxon>
        <taxon>Metazoa</taxon>
        <taxon>Ecdysozoa</taxon>
        <taxon>Arthropoda</taxon>
        <taxon>Crustacea</taxon>
        <taxon>Multicrustacea</taxon>
        <taxon>Malacostraca</taxon>
        <taxon>Eumalacostraca</taxon>
        <taxon>Eucarida</taxon>
        <taxon>Decapoda</taxon>
        <taxon>Pleocyemata</taxon>
        <taxon>Brachyura</taxon>
        <taxon>Eubrachyura</taxon>
        <taxon>Portunoidea</taxon>
        <taxon>Portunidae</taxon>
        <taxon>Portuninae</taxon>
        <taxon>Portunus</taxon>
    </lineage>
</organism>
<comment type="caution">
    <text evidence="2">The sequence shown here is derived from an EMBL/GenBank/DDBJ whole genome shotgun (WGS) entry which is preliminary data.</text>
</comment>
<evidence type="ECO:0000313" key="2">
    <source>
        <dbReference type="EMBL" id="MPC35698.1"/>
    </source>
</evidence>
<proteinExistence type="predicted"/>
<gene>
    <name evidence="2" type="ORF">E2C01_029127</name>
</gene>
<evidence type="ECO:0000256" key="1">
    <source>
        <dbReference type="SAM" id="MobiDB-lite"/>
    </source>
</evidence>
<accession>A0A5B7EQZ5</accession>
<name>A0A5B7EQZ5_PORTR</name>
<reference evidence="2 3" key="1">
    <citation type="submission" date="2019-05" db="EMBL/GenBank/DDBJ databases">
        <title>Another draft genome of Portunus trituberculatus and its Hox gene families provides insights of decapod evolution.</title>
        <authorList>
            <person name="Jeong J.-H."/>
            <person name="Song I."/>
            <person name="Kim S."/>
            <person name="Choi T."/>
            <person name="Kim D."/>
            <person name="Ryu S."/>
            <person name="Kim W."/>
        </authorList>
    </citation>
    <scope>NUCLEOTIDE SEQUENCE [LARGE SCALE GENOMIC DNA]</scope>
    <source>
        <tissue evidence="2">Muscle</tissue>
    </source>
</reference>
<evidence type="ECO:0000313" key="3">
    <source>
        <dbReference type="Proteomes" id="UP000324222"/>
    </source>
</evidence>
<dbReference type="EMBL" id="VSRR010003326">
    <property type="protein sequence ID" value="MPC35698.1"/>
    <property type="molecule type" value="Genomic_DNA"/>
</dbReference>
<feature type="region of interest" description="Disordered" evidence="1">
    <location>
        <begin position="69"/>
        <end position="88"/>
    </location>
</feature>
<sequence length="88" mass="9034">MFVAAQEAPRGLRGAGRAVGGLLHALAKGGLSPPAGESTFFETKLFAFTVIFMEYDGPNASVKCSANRRLSPKGAPATPAPPGTFLSV</sequence>
<protein>
    <submittedName>
        <fullName evidence="2">Uncharacterized protein</fullName>
    </submittedName>
</protein>
<keyword evidence="3" id="KW-1185">Reference proteome</keyword>